<dbReference type="SUPFAM" id="SSF56112">
    <property type="entry name" value="Protein kinase-like (PK-like)"/>
    <property type="match status" value="1"/>
</dbReference>
<dbReference type="InterPro" id="IPR000719">
    <property type="entry name" value="Prot_kinase_dom"/>
</dbReference>
<dbReference type="AlphaFoldDB" id="A0A5C3KR35"/>
<evidence type="ECO:0000313" key="3">
    <source>
        <dbReference type="Proteomes" id="UP000307440"/>
    </source>
</evidence>
<dbReference type="PROSITE" id="PS00108">
    <property type="entry name" value="PROTEIN_KINASE_ST"/>
    <property type="match status" value="1"/>
</dbReference>
<keyword evidence="3" id="KW-1185">Reference proteome</keyword>
<dbReference type="Pfam" id="PF07714">
    <property type="entry name" value="PK_Tyr_Ser-Thr"/>
    <property type="match status" value="1"/>
</dbReference>
<evidence type="ECO:0000259" key="1">
    <source>
        <dbReference type="PROSITE" id="PS50011"/>
    </source>
</evidence>
<sequence length="295" mass="32588">MTGQVTKLEEHLLKGIVRKIGDNPMGCGGYADVYLGEHFLDEKTSPVKVAIKSFRGIHLLKTEQQGQQMNRLLREARVWRTLAHANVLPFLGLAECESLSAAIPVLVSPYCENGDLTVYLDEHPYSVRPQIVKGVAAGLHYLHGKDVVHGDLKPANVLLNDIGIPVIADFGRSRIIGPRGFTTPFVSSPRYKAPELLDLEQSDEDPCEIRITKASDVYAYALLSLEILSGRQPFHLCKTDLRATNYVLGGGRPEKSDFGEPGLPVEAHSIWPILEVCWVAEPANRPEMEKSFSPV</sequence>
<dbReference type="PANTHER" id="PTHR44329">
    <property type="entry name" value="SERINE/THREONINE-PROTEIN KINASE TNNI3K-RELATED"/>
    <property type="match status" value="1"/>
</dbReference>
<dbReference type="EMBL" id="ML210231">
    <property type="protein sequence ID" value="TFK22856.1"/>
    <property type="molecule type" value="Genomic_DNA"/>
</dbReference>
<gene>
    <name evidence="2" type="ORF">FA15DRAFT_706011</name>
</gene>
<dbReference type="Gene3D" id="1.10.510.10">
    <property type="entry name" value="Transferase(Phosphotransferase) domain 1"/>
    <property type="match status" value="1"/>
</dbReference>
<keyword evidence="2" id="KW-0808">Transferase</keyword>
<organism evidence="2 3">
    <name type="scientific">Coprinopsis marcescibilis</name>
    <name type="common">Agaric fungus</name>
    <name type="synonym">Psathyrella marcescibilis</name>
    <dbReference type="NCBI Taxonomy" id="230819"/>
    <lineage>
        <taxon>Eukaryota</taxon>
        <taxon>Fungi</taxon>
        <taxon>Dikarya</taxon>
        <taxon>Basidiomycota</taxon>
        <taxon>Agaricomycotina</taxon>
        <taxon>Agaricomycetes</taxon>
        <taxon>Agaricomycetidae</taxon>
        <taxon>Agaricales</taxon>
        <taxon>Agaricineae</taxon>
        <taxon>Psathyrellaceae</taxon>
        <taxon>Coprinopsis</taxon>
    </lineage>
</organism>
<dbReference type="Proteomes" id="UP000307440">
    <property type="component" value="Unassembled WGS sequence"/>
</dbReference>
<dbReference type="InterPro" id="IPR001245">
    <property type="entry name" value="Ser-Thr/Tyr_kinase_cat_dom"/>
</dbReference>
<dbReference type="PANTHER" id="PTHR44329:SF261">
    <property type="entry name" value="ZINC FINGER CONTAINING PROTEIN KINASE-RELATED"/>
    <property type="match status" value="1"/>
</dbReference>
<dbReference type="SMART" id="SM00220">
    <property type="entry name" value="S_TKc"/>
    <property type="match status" value="1"/>
</dbReference>
<feature type="domain" description="Protein kinase" evidence="1">
    <location>
        <begin position="19"/>
        <end position="295"/>
    </location>
</feature>
<dbReference type="InterPro" id="IPR011009">
    <property type="entry name" value="Kinase-like_dom_sf"/>
</dbReference>
<dbReference type="OrthoDB" id="5966500at2759"/>
<dbReference type="PROSITE" id="PS50011">
    <property type="entry name" value="PROTEIN_KINASE_DOM"/>
    <property type="match status" value="1"/>
</dbReference>
<reference evidence="2 3" key="1">
    <citation type="journal article" date="2019" name="Nat. Ecol. Evol.">
        <title>Megaphylogeny resolves global patterns of mushroom evolution.</title>
        <authorList>
            <person name="Varga T."/>
            <person name="Krizsan K."/>
            <person name="Foldi C."/>
            <person name="Dima B."/>
            <person name="Sanchez-Garcia M."/>
            <person name="Sanchez-Ramirez S."/>
            <person name="Szollosi G.J."/>
            <person name="Szarkandi J.G."/>
            <person name="Papp V."/>
            <person name="Albert L."/>
            <person name="Andreopoulos W."/>
            <person name="Angelini C."/>
            <person name="Antonin V."/>
            <person name="Barry K.W."/>
            <person name="Bougher N.L."/>
            <person name="Buchanan P."/>
            <person name="Buyck B."/>
            <person name="Bense V."/>
            <person name="Catcheside P."/>
            <person name="Chovatia M."/>
            <person name="Cooper J."/>
            <person name="Damon W."/>
            <person name="Desjardin D."/>
            <person name="Finy P."/>
            <person name="Geml J."/>
            <person name="Haridas S."/>
            <person name="Hughes K."/>
            <person name="Justo A."/>
            <person name="Karasinski D."/>
            <person name="Kautmanova I."/>
            <person name="Kiss B."/>
            <person name="Kocsube S."/>
            <person name="Kotiranta H."/>
            <person name="LaButti K.M."/>
            <person name="Lechner B.E."/>
            <person name="Liimatainen K."/>
            <person name="Lipzen A."/>
            <person name="Lukacs Z."/>
            <person name="Mihaltcheva S."/>
            <person name="Morgado L.N."/>
            <person name="Niskanen T."/>
            <person name="Noordeloos M.E."/>
            <person name="Ohm R.A."/>
            <person name="Ortiz-Santana B."/>
            <person name="Ovrebo C."/>
            <person name="Racz N."/>
            <person name="Riley R."/>
            <person name="Savchenko A."/>
            <person name="Shiryaev A."/>
            <person name="Soop K."/>
            <person name="Spirin V."/>
            <person name="Szebenyi C."/>
            <person name="Tomsovsky M."/>
            <person name="Tulloss R.E."/>
            <person name="Uehling J."/>
            <person name="Grigoriev I.V."/>
            <person name="Vagvolgyi C."/>
            <person name="Papp T."/>
            <person name="Martin F.M."/>
            <person name="Miettinen O."/>
            <person name="Hibbett D.S."/>
            <person name="Nagy L.G."/>
        </authorList>
    </citation>
    <scope>NUCLEOTIDE SEQUENCE [LARGE SCALE GENOMIC DNA]</scope>
    <source>
        <strain evidence="2 3">CBS 121175</strain>
    </source>
</reference>
<dbReference type="GO" id="GO:0004674">
    <property type="term" value="F:protein serine/threonine kinase activity"/>
    <property type="evidence" value="ECO:0007669"/>
    <property type="project" value="TreeGrafter"/>
</dbReference>
<dbReference type="InterPro" id="IPR051681">
    <property type="entry name" value="Ser/Thr_Kinases-Pseudokinases"/>
</dbReference>
<protein>
    <submittedName>
        <fullName evidence="2">Kinase-like protein</fullName>
    </submittedName>
</protein>
<evidence type="ECO:0000313" key="2">
    <source>
        <dbReference type="EMBL" id="TFK22856.1"/>
    </source>
</evidence>
<dbReference type="InterPro" id="IPR008271">
    <property type="entry name" value="Ser/Thr_kinase_AS"/>
</dbReference>
<proteinExistence type="predicted"/>
<accession>A0A5C3KR35</accession>
<name>A0A5C3KR35_COPMA</name>
<keyword evidence="2" id="KW-0418">Kinase</keyword>
<dbReference type="GO" id="GO:0005524">
    <property type="term" value="F:ATP binding"/>
    <property type="evidence" value="ECO:0007669"/>
    <property type="project" value="InterPro"/>
</dbReference>
<dbReference type="STRING" id="230819.A0A5C3KR35"/>